<dbReference type="PROSITE" id="PS50113">
    <property type="entry name" value="PAC"/>
    <property type="match status" value="2"/>
</dbReference>
<evidence type="ECO:0000256" key="8">
    <source>
        <dbReference type="SAM" id="Phobius"/>
    </source>
</evidence>
<evidence type="ECO:0000256" key="3">
    <source>
        <dbReference type="ARBA" id="ARBA00012438"/>
    </source>
</evidence>
<dbReference type="Gene3D" id="3.30.450.20">
    <property type="entry name" value="PAS domain"/>
    <property type="match status" value="3"/>
</dbReference>
<dbReference type="Pfam" id="PF13426">
    <property type="entry name" value="PAS_9"/>
    <property type="match status" value="1"/>
</dbReference>
<dbReference type="InterPro" id="IPR036097">
    <property type="entry name" value="HisK_dim/P_sf"/>
</dbReference>
<dbReference type="GO" id="GO:0016020">
    <property type="term" value="C:membrane"/>
    <property type="evidence" value="ECO:0007669"/>
    <property type="project" value="UniProtKB-SubCell"/>
</dbReference>
<dbReference type="CDD" id="cd00130">
    <property type="entry name" value="PAS"/>
    <property type="match status" value="3"/>
</dbReference>
<dbReference type="Pfam" id="PF08447">
    <property type="entry name" value="PAS_3"/>
    <property type="match status" value="2"/>
</dbReference>
<keyword evidence="8" id="KW-0472">Membrane</keyword>
<dbReference type="PRINTS" id="PR00344">
    <property type="entry name" value="BCTRLSENSOR"/>
</dbReference>
<dbReference type="InterPro" id="IPR003594">
    <property type="entry name" value="HATPase_dom"/>
</dbReference>
<dbReference type="Proteomes" id="UP000261931">
    <property type="component" value="Unassembled WGS sequence"/>
</dbReference>
<dbReference type="CDD" id="cd00082">
    <property type="entry name" value="HisKA"/>
    <property type="match status" value="1"/>
</dbReference>
<feature type="domain" description="PAC" evidence="10">
    <location>
        <begin position="332"/>
        <end position="384"/>
    </location>
</feature>
<comment type="subcellular location">
    <subcellularLocation>
        <location evidence="2">Membrane</location>
    </subcellularLocation>
</comment>
<protein>
    <recommendedName>
        <fullName evidence="3">histidine kinase</fullName>
        <ecNumber evidence="3">2.7.13.3</ecNumber>
    </recommendedName>
</protein>
<dbReference type="InterPro" id="IPR000700">
    <property type="entry name" value="PAS-assoc_C"/>
</dbReference>
<dbReference type="InterPro" id="IPR013655">
    <property type="entry name" value="PAS_fold_3"/>
</dbReference>
<dbReference type="SUPFAM" id="SSF47384">
    <property type="entry name" value="Homodimeric domain of signal transducing histidine kinase"/>
    <property type="match status" value="1"/>
</dbReference>
<feature type="transmembrane region" description="Helical" evidence="8">
    <location>
        <begin position="187"/>
        <end position="205"/>
    </location>
</feature>
<evidence type="ECO:0000256" key="6">
    <source>
        <dbReference type="ARBA" id="ARBA00022777"/>
    </source>
</evidence>
<evidence type="ECO:0000259" key="9">
    <source>
        <dbReference type="PROSITE" id="PS50109"/>
    </source>
</evidence>
<dbReference type="SUPFAM" id="SSF55785">
    <property type="entry name" value="PYP-like sensor domain (PAS domain)"/>
    <property type="match status" value="3"/>
</dbReference>
<reference evidence="12 13" key="1">
    <citation type="submission" date="2018-08" db="EMBL/GenBank/DDBJ databases">
        <title>Hydrogenophaga sp. LA-38 isolated from sludge.</title>
        <authorList>
            <person name="Im W.-T."/>
        </authorList>
    </citation>
    <scope>NUCLEOTIDE SEQUENCE [LARGE SCALE GENOMIC DNA]</scope>
    <source>
        <strain evidence="12 13">LA-38</strain>
    </source>
</reference>
<keyword evidence="8" id="KW-0812">Transmembrane</keyword>
<dbReference type="Gene3D" id="1.10.287.130">
    <property type="match status" value="1"/>
</dbReference>
<dbReference type="AlphaFoldDB" id="A0A372EM72"/>
<dbReference type="SMART" id="SM00387">
    <property type="entry name" value="HATPase_c"/>
    <property type="match status" value="1"/>
</dbReference>
<dbReference type="InterPro" id="IPR036890">
    <property type="entry name" value="HATPase_C_sf"/>
</dbReference>
<dbReference type="PROSITE" id="PS50885">
    <property type="entry name" value="HAMP"/>
    <property type="match status" value="1"/>
</dbReference>
<feature type="domain" description="Histidine kinase" evidence="9">
    <location>
        <begin position="669"/>
        <end position="882"/>
    </location>
</feature>
<dbReference type="EC" id="2.7.13.3" evidence="3"/>
<dbReference type="PROSITE" id="PS50109">
    <property type="entry name" value="HIS_KIN"/>
    <property type="match status" value="1"/>
</dbReference>
<feature type="domain" description="HAMP" evidence="11">
    <location>
        <begin position="206"/>
        <end position="254"/>
    </location>
</feature>
<feature type="coiled-coil region" evidence="7">
    <location>
        <begin position="628"/>
        <end position="662"/>
    </location>
</feature>
<dbReference type="GO" id="GO:0000155">
    <property type="term" value="F:phosphorelay sensor kinase activity"/>
    <property type="evidence" value="ECO:0007669"/>
    <property type="project" value="InterPro"/>
</dbReference>
<feature type="transmembrane region" description="Helical" evidence="8">
    <location>
        <begin position="14"/>
        <end position="34"/>
    </location>
</feature>
<dbReference type="Pfam" id="PF00512">
    <property type="entry name" value="HisKA"/>
    <property type="match status" value="1"/>
</dbReference>
<dbReference type="SUPFAM" id="SSF55874">
    <property type="entry name" value="ATPase domain of HSP90 chaperone/DNA topoisomerase II/histidine kinase"/>
    <property type="match status" value="1"/>
</dbReference>
<dbReference type="InterPro" id="IPR052162">
    <property type="entry name" value="Sensor_kinase/Photoreceptor"/>
</dbReference>
<gene>
    <name evidence="12" type="ORF">DY262_08575</name>
</gene>
<keyword evidence="7" id="KW-0175">Coiled coil</keyword>
<dbReference type="SMART" id="SM00091">
    <property type="entry name" value="PAS"/>
    <property type="match status" value="2"/>
</dbReference>
<dbReference type="Gene3D" id="6.10.340.10">
    <property type="match status" value="1"/>
</dbReference>
<evidence type="ECO:0000259" key="10">
    <source>
        <dbReference type="PROSITE" id="PS50113"/>
    </source>
</evidence>
<comment type="caution">
    <text evidence="12">The sequence shown here is derived from an EMBL/GenBank/DDBJ whole genome shotgun (WGS) entry which is preliminary data.</text>
</comment>
<dbReference type="FunFam" id="1.10.287.130:FF:000070">
    <property type="entry name" value="Histidine kinase sensor protein"/>
    <property type="match status" value="1"/>
</dbReference>
<comment type="catalytic activity">
    <reaction evidence="1">
        <text>ATP + protein L-histidine = ADP + protein N-phospho-L-histidine.</text>
        <dbReference type="EC" id="2.7.13.3"/>
    </reaction>
</comment>
<keyword evidence="8" id="KW-1133">Transmembrane helix</keyword>
<dbReference type="Pfam" id="PF02518">
    <property type="entry name" value="HATPase_c"/>
    <property type="match status" value="1"/>
</dbReference>
<dbReference type="InterPro" id="IPR000014">
    <property type="entry name" value="PAS"/>
</dbReference>
<dbReference type="SMART" id="SM00086">
    <property type="entry name" value="PAC"/>
    <property type="match status" value="3"/>
</dbReference>
<proteinExistence type="predicted"/>
<evidence type="ECO:0000256" key="7">
    <source>
        <dbReference type="SAM" id="Coils"/>
    </source>
</evidence>
<dbReference type="EMBL" id="QVLS01000003">
    <property type="protein sequence ID" value="RFP80478.1"/>
    <property type="molecule type" value="Genomic_DNA"/>
</dbReference>
<organism evidence="12 13">
    <name type="scientific">Hydrogenophaga borbori</name>
    <dbReference type="NCBI Taxonomy" id="2294117"/>
    <lineage>
        <taxon>Bacteria</taxon>
        <taxon>Pseudomonadati</taxon>
        <taxon>Pseudomonadota</taxon>
        <taxon>Betaproteobacteria</taxon>
        <taxon>Burkholderiales</taxon>
        <taxon>Comamonadaceae</taxon>
        <taxon>Hydrogenophaga</taxon>
    </lineage>
</organism>
<dbReference type="RefSeq" id="WP_116958493.1">
    <property type="nucleotide sequence ID" value="NZ_QVLS01000003.1"/>
</dbReference>
<evidence type="ECO:0000313" key="12">
    <source>
        <dbReference type="EMBL" id="RFP80478.1"/>
    </source>
</evidence>
<evidence type="ECO:0000256" key="5">
    <source>
        <dbReference type="ARBA" id="ARBA00022679"/>
    </source>
</evidence>
<dbReference type="InterPro" id="IPR003660">
    <property type="entry name" value="HAMP_dom"/>
</dbReference>
<keyword evidence="6" id="KW-0418">Kinase</keyword>
<feature type="domain" description="PAC" evidence="10">
    <location>
        <begin position="460"/>
        <end position="512"/>
    </location>
</feature>
<evidence type="ECO:0000256" key="2">
    <source>
        <dbReference type="ARBA" id="ARBA00004370"/>
    </source>
</evidence>
<name>A0A372EM72_9BURK</name>
<evidence type="ECO:0000256" key="4">
    <source>
        <dbReference type="ARBA" id="ARBA00022553"/>
    </source>
</evidence>
<dbReference type="InterPro" id="IPR005467">
    <property type="entry name" value="His_kinase_dom"/>
</dbReference>
<dbReference type="InterPro" id="IPR001610">
    <property type="entry name" value="PAC"/>
</dbReference>
<dbReference type="InterPro" id="IPR003661">
    <property type="entry name" value="HisK_dim/P_dom"/>
</dbReference>
<keyword evidence="13" id="KW-1185">Reference proteome</keyword>
<sequence length="882" mass="99475">MIGQAGRWMPQGRWLVPLLLALFALLTAGTKYVVGMRQVEAEVTEAETRRLRERLTVEQSRLNLQADPSNLSFARGVVGGLGLYKGMRAAWLLRPDGKVLASLTRADVGRDFAEVAAARPELLYLDTLPRGALDPLAIVPRYWVGGQELVGAVPLSNGRRLVVLVDITVPMAQRHAALREAMLRETLLLLALAGALGLVLHFAWFRRAEHLARSLTDMGEGRLQARAGLQGFDELALIGAAADRMAERLESDQARLQHLHALVDRSPVVVIEWANQPGWPMTYLSRAVAQWGYEAQDLLSGAIDWDDLVHPDDVERMNTEIAAHWAAGRHEYRQEYRLRRADGVYAWIDDRTSITRRPDGAIDSISGILLDITAQKEAQLALREQSEVQRLFYELPFIGMAISDPDSKRWLQVNDRLCEILGRPREEVLRMSWAEMTPQPDRERNIERFEALRAGHIDSYQLQKRFVRGDGGIVHVELDVRPLRLADGTLHRLFATVQDVTGRLRASEALSEQKGLLEQAEGLAGLGSWRFDMSDGRVWWSEQMFRNIGRDPALGPVPTLDAYLDCMHPEDRDRVRGFMQSPAEGDGVAHAEFRRHPGLGEERWFRASVARHRAPEGGWRYSGTLLDITALKRAQLDLQRTNAELEHRVRERTEQLSAANRELEAFTYTVSHDLKAPLRGIDGYSQLLEEEAGQRLNEEERGFVRRIRRGVQQMSELINDLLDYSRMERRAMDPQPLDLEATVRRVLDEFGADIERSRAEVRLALPPLSLRLDREGMAVVLRNLVGNALKFARAGQPPRIELGASPVEGGHRLWVRDHGVGFDMKYHDRIFGIFQRLQRAEDYPGTGVGLALVAKAVQRMGGRVWAESVPGQGTTFFLEFPA</sequence>
<dbReference type="InterPro" id="IPR035965">
    <property type="entry name" value="PAS-like_dom_sf"/>
</dbReference>
<dbReference type="NCBIfam" id="TIGR00229">
    <property type="entry name" value="sensory_box"/>
    <property type="match status" value="3"/>
</dbReference>
<dbReference type="InterPro" id="IPR004358">
    <property type="entry name" value="Sig_transdc_His_kin-like_C"/>
</dbReference>
<dbReference type="PANTHER" id="PTHR43304">
    <property type="entry name" value="PHYTOCHROME-LIKE PROTEIN CPH1"/>
    <property type="match status" value="1"/>
</dbReference>
<evidence type="ECO:0000259" key="11">
    <source>
        <dbReference type="PROSITE" id="PS50885"/>
    </source>
</evidence>
<keyword evidence="5" id="KW-0808">Transferase</keyword>
<evidence type="ECO:0000313" key="13">
    <source>
        <dbReference type="Proteomes" id="UP000261931"/>
    </source>
</evidence>
<dbReference type="PANTHER" id="PTHR43304:SF1">
    <property type="entry name" value="PAC DOMAIN-CONTAINING PROTEIN"/>
    <property type="match status" value="1"/>
</dbReference>
<evidence type="ECO:0000256" key="1">
    <source>
        <dbReference type="ARBA" id="ARBA00000085"/>
    </source>
</evidence>
<keyword evidence="4" id="KW-0597">Phosphoprotein</keyword>
<dbReference type="Gene3D" id="3.30.565.10">
    <property type="entry name" value="Histidine kinase-like ATPase, C-terminal domain"/>
    <property type="match status" value="1"/>
</dbReference>
<dbReference type="SMART" id="SM00388">
    <property type="entry name" value="HisKA"/>
    <property type="match status" value="1"/>
</dbReference>
<accession>A0A372EM72</accession>